<proteinExistence type="predicted"/>
<dbReference type="PANTHER" id="PTHR47495:SF2">
    <property type="entry name" value="ALDEHYDE DEHYDROGENASE"/>
    <property type="match status" value="1"/>
</dbReference>
<evidence type="ECO:0000259" key="2">
    <source>
        <dbReference type="SMART" id="SM01008"/>
    </source>
</evidence>
<name>A0ABX2IUB6_9RHOB</name>
<dbReference type="Pfam" id="PF20256">
    <property type="entry name" value="MoCoBD_2"/>
    <property type="match status" value="1"/>
</dbReference>
<dbReference type="Proteomes" id="UP000777935">
    <property type="component" value="Unassembled WGS sequence"/>
</dbReference>
<dbReference type="InterPro" id="IPR052516">
    <property type="entry name" value="N-heterocyclic_Hydroxylase"/>
</dbReference>
<organism evidence="3 4">
    <name type="scientific">Parasulfitobacter algicola</name>
    <dbReference type="NCBI Taxonomy" id="2614809"/>
    <lineage>
        <taxon>Bacteria</taxon>
        <taxon>Pseudomonadati</taxon>
        <taxon>Pseudomonadota</taxon>
        <taxon>Alphaproteobacteria</taxon>
        <taxon>Rhodobacterales</taxon>
        <taxon>Roseobacteraceae</taxon>
        <taxon>Parasulfitobacter</taxon>
    </lineage>
</organism>
<comment type="caution">
    <text evidence="3">The sequence shown here is derived from an EMBL/GenBank/DDBJ whole genome shotgun (WGS) entry which is preliminary data.</text>
</comment>
<dbReference type="InterPro" id="IPR012368">
    <property type="entry name" value="OxRdtase_Mopterin-bd_su_IorB"/>
</dbReference>
<dbReference type="InterPro" id="IPR000674">
    <property type="entry name" value="Ald_Oxase/Xan_DH_a/b"/>
</dbReference>
<gene>
    <name evidence="3" type="ORF">HRQ87_16955</name>
</gene>
<dbReference type="PANTHER" id="PTHR47495">
    <property type="entry name" value="ALDEHYDE DEHYDROGENASE"/>
    <property type="match status" value="1"/>
</dbReference>
<evidence type="ECO:0000256" key="1">
    <source>
        <dbReference type="SAM" id="Phobius"/>
    </source>
</evidence>
<reference evidence="3 4" key="1">
    <citation type="submission" date="2020-06" db="EMBL/GenBank/DDBJ databases">
        <title>Sulfitobacter algicola sp. nov., isolated from green algae.</title>
        <authorList>
            <person name="Wang C."/>
        </authorList>
    </citation>
    <scope>NUCLEOTIDE SEQUENCE [LARGE SCALE GENOMIC DNA]</scope>
    <source>
        <strain evidence="3 4">1151</strain>
    </source>
</reference>
<keyword evidence="4" id="KW-1185">Reference proteome</keyword>
<dbReference type="SMART" id="SM01008">
    <property type="entry name" value="Ald_Xan_dh_C"/>
    <property type="match status" value="1"/>
</dbReference>
<feature type="domain" description="Aldehyde oxidase/xanthine dehydrogenase a/b hammerhead" evidence="2">
    <location>
        <begin position="238"/>
        <end position="315"/>
    </location>
</feature>
<dbReference type="EMBL" id="JABUFE010000013">
    <property type="protein sequence ID" value="NSX56479.1"/>
    <property type="molecule type" value="Genomic_DNA"/>
</dbReference>
<accession>A0ABX2IUB6</accession>
<dbReference type="PROSITE" id="PS51318">
    <property type="entry name" value="TAT"/>
    <property type="match status" value="1"/>
</dbReference>
<evidence type="ECO:0000313" key="4">
    <source>
        <dbReference type="Proteomes" id="UP000777935"/>
    </source>
</evidence>
<evidence type="ECO:0000313" key="3">
    <source>
        <dbReference type="EMBL" id="NSX56479.1"/>
    </source>
</evidence>
<dbReference type="Gene3D" id="3.30.365.10">
    <property type="entry name" value="Aldehyde oxidase/xanthine dehydrogenase, molybdopterin binding domain"/>
    <property type="match status" value="4"/>
</dbReference>
<dbReference type="RefSeq" id="WP_174139631.1">
    <property type="nucleotide sequence ID" value="NZ_JABUFE010000013.1"/>
</dbReference>
<dbReference type="Pfam" id="PF02738">
    <property type="entry name" value="MoCoBD_1"/>
    <property type="match status" value="1"/>
</dbReference>
<keyword evidence="1" id="KW-0472">Membrane</keyword>
<keyword evidence="1" id="KW-0812">Transmembrane</keyword>
<dbReference type="SUPFAM" id="SSF56003">
    <property type="entry name" value="Molybdenum cofactor-binding domain"/>
    <property type="match status" value="2"/>
</dbReference>
<protein>
    <submittedName>
        <fullName evidence="3">Xanthine dehydrogenase family protein molybdopterin-binding subunit</fullName>
    </submittedName>
</protein>
<dbReference type="PIRSF" id="PIRSF036389">
    <property type="entry name" value="IOR_B"/>
    <property type="match status" value="1"/>
</dbReference>
<dbReference type="InterPro" id="IPR006311">
    <property type="entry name" value="TAT_signal"/>
</dbReference>
<sequence length="746" mass="79707">MSRLGKIARRTFLIGSAAVVGGVAFGVWQARRELENPLRPEGDAVTLNPYIIIDQSGTTIIAPRAEMGQGIMTTLAALAAEELDVDFASINVIHGPAAQAYYNGVMMGLSLPFKDYAVTDFQDTVKETVGVVGKIMGLQVTGGSTSTVDAFEKMRMAGATARETLKTAAANQWGVQDFEVATENGQVIGPNGQTLSYADLAQAAAAIEPPAEITLRPASEWKLLGTSLPRVDMVGKATGTAEFGADVRLPGMKFATVRMNPKRAGMIRFDASAAETMPGVEKIVDLGDGIAVIANNTWLAMKAAEAVEIEWEAASYPATTAALRAEIVKAFDTSANSTMRGDGDVDTAIEGATEITAEYHVPWLAHSTMEPMNSVALYTDSSLEIWSGTQAPTIVRDKCAAAVDLKKDAVTVHTTYLGGGFGRRGEFDFAVLAARVAQAMPGTPVKTTWSREEDMRHDFYRPAASARFRGLIQNGKAVLLDGKIAAPSVTRAATMRLAGFAAPGPDKGHVEGAFDQPYGIPNYRITGHLADVSVPIGFWRSVGNSFNGFFFDSFIDEMAHAANRDPLEFRHELIAREHAPSAALLDEVAEMSGWTGSTIDGVGRGVAFTYSFGTPVAQVVEVVQEDGLIRIQKAWIACDVGLALDKSIIEAQMISGLIYGLSAAVQGDITFADGEAQQYNFPDYDALRMHNAPQVDVRILENNAHMGGVGEPATPPSMPALANALFDLSGTRVRDLPLNKEFDFLL</sequence>
<dbReference type="InterPro" id="IPR008274">
    <property type="entry name" value="AldOxase/xan_DH_MoCoBD1"/>
</dbReference>
<dbReference type="InterPro" id="IPR037165">
    <property type="entry name" value="AldOxase/xan_DH_Mopterin-bd_sf"/>
</dbReference>
<keyword evidence="1" id="KW-1133">Transmembrane helix</keyword>
<dbReference type="Gene3D" id="3.90.1170.50">
    <property type="entry name" value="Aldehyde oxidase/xanthine dehydrogenase, a/b hammerhead"/>
    <property type="match status" value="1"/>
</dbReference>
<dbReference type="InterPro" id="IPR046867">
    <property type="entry name" value="AldOxase/xan_DH_MoCoBD2"/>
</dbReference>
<feature type="transmembrane region" description="Helical" evidence="1">
    <location>
        <begin position="12"/>
        <end position="30"/>
    </location>
</feature>